<dbReference type="RefSeq" id="WP_039209920.1">
    <property type="nucleotide sequence ID" value="NZ_JSCE01000186.1"/>
</dbReference>
<gene>
    <name evidence="1" type="ORF">NZ47_09775</name>
</gene>
<accession>A0A0B2JY42</accession>
<dbReference type="STRING" id="82374.NZ47_09775"/>
<reference evidence="1 2" key="1">
    <citation type="journal article" date="2013" name="PLoS ONE">
        <title>Identification and characterization of three novel lipases belonging to families II and V from Anaerovibrio lipolyticus 5ST.</title>
        <authorList>
            <person name="Prive F."/>
            <person name="Kaderbhai N.N."/>
            <person name="Girdwood S."/>
            <person name="Worgan H.J."/>
            <person name="Pinloche E."/>
            <person name="Scollan N.D."/>
            <person name="Huws S.A."/>
            <person name="Newbold C.J."/>
        </authorList>
    </citation>
    <scope>NUCLEOTIDE SEQUENCE [LARGE SCALE GENOMIC DNA]</scope>
    <source>
        <strain evidence="1 2">5S</strain>
    </source>
</reference>
<keyword evidence="2" id="KW-1185">Reference proteome</keyword>
<evidence type="ECO:0000313" key="2">
    <source>
        <dbReference type="Proteomes" id="UP000030993"/>
    </source>
</evidence>
<dbReference type="Gene3D" id="3.30.460.10">
    <property type="entry name" value="Beta Polymerase, domain 2"/>
    <property type="match status" value="1"/>
</dbReference>
<dbReference type="AlphaFoldDB" id="A0A0B2JY42"/>
<evidence type="ECO:0000313" key="1">
    <source>
        <dbReference type="EMBL" id="KHM51571.1"/>
    </source>
</evidence>
<dbReference type="eggNOG" id="COG3266">
    <property type="taxonomic scope" value="Bacteria"/>
</dbReference>
<name>A0A0B2JY42_9FIRM</name>
<proteinExistence type="predicted"/>
<dbReference type="GO" id="GO:0015970">
    <property type="term" value="P:guanosine tetraphosphate biosynthetic process"/>
    <property type="evidence" value="ECO:0007669"/>
    <property type="project" value="UniProtKB-UniPathway"/>
</dbReference>
<sequence length="238" mass="27066">MKELIYSKTNNLSMPLCNIVDKGVVSGSAAAQDNVIAGCQPRAQMIYNMAIAKEPYITKDMLDIANKLDTTMVGLEYSIKTASSIKKKIERLTNAALLSGEAPKQDYAYVAELGDLIRYTELVQHDEMADKVLETVLLLEEKGYILYEIDNKYLNHKGRYKSVHLNVLSPSGQTFEIQIHSRETLKAYHVTHKLYEEWRKPETSIARKAVLHAIIRNTYDKLPLPTGIYQLKNYKRAI</sequence>
<dbReference type="Proteomes" id="UP000030993">
    <property type="component" value="Unassembled WGS sequence"/>
</dbReference>
<protein>
    <submittedName>
        <fullName evidence="1">Uncharacterized protein</fullName>
    </submittedName>
</protein>
<dbReference type="SUPFAM" id="SSF81301">
    <property type="entry name" value="Nucleotidyltransferase"/>
    <property type="match status" value="1"/>
</dbReference>
<comment type="caution">
    <text evidence="1">The sequence shown here is derived from an EMBL/GenBank/DDBJ whole genome shotgun (WGS) entry which is preliminary data.</text>
</comment>
<dbReference type="EMBL" id="JSCE01000186">
    <property type="protein sequence ID" value="KHM51571.1"/>
    <property type="molecule type" value="Genomic_DNA"/>
</dbReference>
<organism evidence="1 2">
    <name type="scientific">Anaerovibrio lipolyticus</name>
    <dbReference type="NCBI Taxonomy" id="82374"/>
    <lineage>
        <taxon>Bacteria</taxon>
        <taxon>Bacillati</taxon>
        <taxon>Bacillota</taxon>
        <taxon>Negativicutes</taxon>
        <taxon>Selenomonadales</taxon>
        <taxon>Selenomonadaceae</taxon>
        <taxon>Anaerovibrio</taxon>
    </lineage>
</organism>
<dbReference type="InterPro" id="IPR043519">
    <property type="entry name" value="NT_sf"/>
</dbReference>
<dbReference type="UniPathway" id="UPA00908">
    <property type="reaction ID" value="UER00884"/>
</dbReference>